<dbReference type="PANTHER" id="PTHR32071:SF57">
    <property type="entry name" value="C4-DICARBOXYLATE TRANSPORT TRANSCRIPTIONAL REGULATORY PROTEIN DCTD"/>
    <property type="match status" value="1"/>
</dbReference>
<evidence type="ECO:0000256" key="6">
    <source>
        <dbReference type="SAM" id="Coils"/>
    </source>
</evidence>
<keyword evidence="5" id="KW-0804">Transcription</keyword>
<dbReference type="InterPro" id="IPR058031">
    <property type="entry name" value="AAA_lid_NorR"/>
</dbReference>
<dbReference type="Gene3D" id="1.10.10.60">
    <property type="entry name" value="Homeodomain-like"/>
    <property type="match status" value="1"/>
</dbReference>
<dbReference type="InterPro" id="IPR025944">
    <property type="entry name" value="Sigma_54_int_dom_CS"/>
</dbReference>
<dbReference type="Pfam" id="PF25601">
    <property type="entry name" value="AAA_lid_14"/>
    <property type="match status" value="1"/>
</dbReference>
<dbReference type="InterPro" id="IPR035965">
    <property type="entry name" value="PAS-like_dom_sf"/>
</dbReference>
<protein>
    <submittedName>
        <fullName evidence="9">PAS domain S-box-containing protein</fullName>
    </submittedName>
</protein>
<dbReference type="PROSITE" id="PS50112">
    <property type="entry name" value="PAS"/>
    <property type="match status" value="1"/>
</dbReference>
<dbReference type="CDD" id="cd00130">
    <property type="entry name" value="PAS"/>
    <property type="match status" value="1"/>
</dbReference>
<evidence type="ECO:0000313" key="9">
    <source>
        <dbReference type="EMBL" id="TYO94723.1"/>
    </source>
</evidence>
<dbReference type="InterPro" id="IPR009057">
    <property type="entry name" value="Homeodomain-like_sf"/>
</dbReference>
<sequence length="494" mass="56078">MAIIGTVPGILVSPPTRIKVIVIEMLHQGVTQLNTKKNNSLTKEEILEAIVENPHEAVIFVDEQGIIRLINQGYAEFLGYTPDEVLGRHIQEVVPQTRLLHVLKSGQPQFGDIWEYKGQKVPVTRLPIEKDGRIIGVLGKSIFKDEMSLAREFVKKIERLENKLANYRAELDQERRAKYHLDDIIGHSRQVLRLKQKVLKVAKTSSTVLITGESGTGKELFAHAIHNASPRNNRAFVRVNCTSIPTELLESELFGYDEGAFTGARRGGKLGKFEIAQGGTIFLDEIGDMNKSMQAKLLRVLQEKEIERIGGTKPVPVDVRVIAATNRNLEEMIMSQQFRADLYYRLNVVLLQIPPLRERKEDIPFLTEHLIAKLNRSLNATVAGLDKEVMELFMQYDWPGNVRELENFLEQAINLRDRDILSPGDFPVLEKRLQKQLRGQSLDLTIRPLEEVVREAEEKAILKALTATGHNKTATARLLGIHRSVLYRKMERMN</sequence>
<dbReference type="PROSITE" id="PS00675">
    <property type="entry name" value="SIGMA54_INTERACT_1"/>
    <property type="match status" value="1"/>
</dbReference>
<dbReference type="SMART" id="SM00382">
    <property type="entry name" value="AAA"/>
    <property type="match status" value="1"/>
</dbReference>
<dbReference type="InterPro" id="IPR025662">
    <property type="entry name" value="Sigma_54_int_dom_ATP-bd_1"/>
</dbReference>
<evidence type="ECO:0000256" key="1">
    <source>
        <dbReference type="ARBA" id="ARBA00022741"/>
    </source>
</evidence>
<dbReference type="FunFam" id="3.40.50.300:FF:000006">
    <property type="entry name" value="DNA-binding transcriptional regulator NtrC"/>
    <property type="match status" value="1"/>
</dbReference>
<dbReference type="Proteomes" id="UP000323166">
    <property type="component" value="Unassembled WGS sequence"/>
</dbReference>
<dbReference type="PANTHER" id="PTHR32071">
    <property type="entry name" value="TRANSCRIPTIONAL REGULATORY PROTEIN"/>
    <property type="match status" value="1"/>
</dbReference>
<dbReference type="InterPro" id="IPR013767">
    <property type="entry name" value="PAS_fold"/>
</dbReference>
<dbReference type="NCBIfam" id="TIGR00229">
    <property type="entry name" value="sensory_box"/>
    <property type="match status" value="1"/>
</dbReference>
<accession>A0A5S4ZPX5</accession>
<evidence type="ECO:0000256" key="3">
    <source>
        <dbReference type="ARBA" id="ARBA00023015"/>
    </source>
</evidence>
<dbReference type="PROSITE" id="PS00676">
    <property type="entry name" value="SIGMA54_INTERACT_2"/>
    <property type="match status" value="1"/>
</dbReference>
<dbReference type="GO" id="GO:0043565">
    <property type="term" value="F:sequence-specific DNA binding"/>
    <property type="evidence" value="ECO:0007669"/>
    <property type="project" value="InterPro"/>
</dbReference>
<dbReference type="Pfam" id="PF00989">
    <property type="entry name" value="PAS"/>
    <property type="match status" value="1"/>
</dbReference>
<dbReference type="SMART" id="SM00091">
    <property type="entry name" value="PAS"/>
    <property type="match status" value="1"/>
</dbReference>
<dbReference type="AlphaFoldDB" id="A0A5S4ZPX5"/>
<dbReference type="GO" id="GO:0006355">
    <property type="term" value="P:regulation of DNA-templated transcription"/>
    <property type="evidence" value="ECO:0007669"/>
    <property type="project" value="InterPro"/>
</dbReference>
<keyword evidence="1" id="KW-0547">Nucleotide-binding</keyword>
<comment type="caution">
    <text evidence="9">The sequence shown here is derived from an EMBL/GenBank/DDBJ whole genome shotgun (WGS) entry which is preliminary data.</text>
</comment>
<evidence type="ECO:0000313" key="10">
    <source>
        <dbReference type="Proteomes" id="UP000323166"/>
    </source>
</evidence>
<dbReference type="InterPro" id="IPR025943">
    <property type="entry name" value="Sigma_54_int_dom_ATP-bd_2"/>
</dbReference>
<feature type="domain" description="Sigma-54 factor interaction" evidence="7">
    <location>
        <begin position="184"/>
        <end position="414"/>
    </location>
</feature>
<organism evidence="9 10">
    <name type="scientific">Desulfallas thermosapovorans DSM 6562</name>
    <dbReference type="NCBI Taxonomy" id="1121431"/>
    <lineage>
        <taxon>Bacteria</taxon>
        <taxon>Bacillati</taxon>
        <taxon>Bacillota</taxon>
        <taxon>Clostridia</taxon>
        <taxon>Eubacteriales</taxon>
        <taxon>Desulfallaceae</taxon>
        <taxon>Desulfallas</taxon>
    </lineage>
</organism>
<dbReference type="EMBL" id="VNHM01000012">
    <property type="protein sequence ID" value="TYO94723.1"/>
    <property type="molecule type" value="Genomic_DNA"/>
</dbReference>
<dbReference type="PROSITE" id="PS00688">
    <property type="entry name" value="SIGMA54_INTERACT_3"/>
    <property type="match status" value="1"/>
</dbReference>
<keyword evidence="2" id="KW-0067">ATP-binding</keyword>
<dbReference type="GO" id="GO:0005524">
    <property type="term" value="F:ATP binding"/>
    <property type="evidence" value="ECO:0007669"/>
    <property type="project" value="UniProtKB-KW"/>
</dbReference>
<proteinExistence type="predicted"/>
<evidence type="ECO:0000256" key="4">
    <source>
        <dbReference type="ARBA" id="ARBA00023125"/>
    </source>
</evidence>
<keyword evidence="3" id="KW-0805">Transcription regulation</keyword>
<dbReference type="Gene3D" id="3.30.450.20">
    <property type="entry name" value="PAS domain"/>
    <property type="match status" value="1"/>
</dbReference>
<gene>
    <name evidence="9" type="ORF">LX24_02192</name>
</gene>
<dbReference type="Gene3D" id="1.10.8.60">
    <property type="match status" value="1"/>
</dbReference>
<dbReference type="PRINTS" id="PR01590">
    <property type="entry name" value="HTHFIS"/>
</dbReference>
<dbReference type="Pfam" id="PF02954">
    <property type="entry name" value="HTH_8"/>
    <property type="match status" value="1"/>
</dbReference>
<dbReference type="Gene3D" id="3.40.50.300">
    <property type="entry name" value="P-loop containing nucleotide triphosphate hydrolases"/>
    <property type="match status" value="1"/>
</dbReference>
<keyword evidence="10" id="KW-1185">Reference proteome</keyword>
<keyword evidence="6" id="KW-0175">Coiled coil</keyword>
<dbReference type="InterPro" id="IPR002078">
    <property type="entry name" value="Sigma_54_int"/>
</dbReference>
<feature type="coiled-coil region" evidence="6">
    <location>
        <begin position="150"/>
        <end position="177"/>
    </location>
</feature>
<keyword evidence="4" id="KW-0238">DNA-binding</keyword>
<reference evidence="9 10" key="1">
    <citation type="submission" date="2019-07" db="EMBL/GenBank/DDBJ databases">
        <title>Genomic Encyclopedia of Type Strains, Phase I: the one thousand microbial genomes (KMG-I) project.</title>
        <authorList>
            <person name="Kyrpides N."/>
        </authorList>
    </citation>
    <scope>NUCLEOTIDE SEQUENCE [LARGE SCALE GENOMIC DNA]</scope>
    <source>
        <strain evidence="9 10">DSM 6562</strain>
    </source>
</reference>
<dbReference type="Pfam" id="PF00158">
    <property type="entry name" value="Sigma54_activat"/>
    <property type="match status" value="1"/>
</dbReference>
<dbReference type="InterPro" id="IPR003593">
    <property type="entry name" value="AAA+_ATPase"/>
</dbReference>
<feature type="domain" description="PAS" evidence="8">
    <location>
        <begin position="43"/>
        <end position="94"/>
    </location>
</feature>
<dbReference type="InterPro" id="IPR000014">
    <property type="entry name" value="PAS"/>
</dbReference>
<dbReference type="SUPFAM" id="SSF46689">
    <property type="entry name" value="Homeodomain-like"/>
    <property type="match status" value="1"/>
</dbReference>
<dbReference type="PROSITE" id="PS50045">
    <property type="entry name" value="SIGMA54_INTERACT_4"/>
    <property type="match status" value="1"/>
</dbReference>
<evidence type="ECO:0000259" key="8">
    <source>
        <dbReference type="PROSITE" id="PS50112"/>
    </source>
</evidence>
<dbReference type="InterPro" id="IPR027417">
    <property type="entry name" value="P-loop_NTPase"/>
</dbReference>
<name>A0A5S4ZPX5_9FIRM</name>
<evidence type="ECO:0000256" key="5">
    <source>
        <dbReference type="ARBA" id="ARBA00023163"/>
    </source>
</evidence>
<dbReference type="SUPFAM" id="SSF52540">
    <property type="entry name" value="P-loop containing nucleoside triphosphate hydrolases"/>
    <property type="match status" value="1"/>
</dbReference>
<dbReference type="SUPFAM" id="SSF55785">
    <property type="entry name" value="PYP-like sensor domain (PAS domain)"/>
    <property type="match status" value="1"/>
</dbReference>
<dbReference type="InterPro" id="IPR002197">
    <property type="entry name" value="HTH_Fis"/>
</dbReference>
<evidence type="ECO:0000259" key="7">
    <source>
        <dbReference type="PROSITE" id="PS50045"/>
    </source>
</evidence>
<evidence type="ECO:0000256" key="2">
    <source>
        <dbReference type="ARBA" id="ARBA00022840"/>
    </source>
</evidence>
<dbReference type="CDD" id="cd00009">
    <property type="entry name" value="AAA"/>
    <property type="match status" value="1"/>
</dbReference>